<organism evidence="1 2">
    <name type="scientific">Caerostris darwini</name>
    <dbReference type="NCBI Taxonomy" id="1538125"/>
    <lineage>
        <taxon>Eukaryota</taxon>
        <taxon>Metazoa</taxon>
        <taxon>Ecdysozoa</taxon>
        <taxon>Arthropoda</taxon>
        <taxon>Chelicerata</taxon>
        <taxon>Arachnida</taxon>
        <taxon>Araneae</taxon>
        <taxon>Araneomorphae</taxon>
        <taxon>Entelegynae</taxon>
        <taxon>Araneoidea</taxon>
        <taxon>Araneidae</taxon>
        <taxon>Caerostris</taxon>
    </lineage>
</organism>
<evidence type="ECO:0000313" key="2">
    <source>
        <dbReference type="Proteomes" id="UP001054837"/>
    </source>
</evidence>
<reference evidence="1 2" key="1">
    <citation type="submission" date="2021-06" db="EMBL/GenBank/DDBJ databases">
        <title>Caerostris darwini draft genome.</title>
        <authorList>
            <person name="Kono N."/>
            <person name="Arakawa K."/>
        </authorList>
    </citation>
    <scope>NUCLEOTIDE SEQUENCE [LARGE SCALE GENOMIC DNA]</scope>
</reference>
<accession>A0AAV4R7L7</accession>
<sequence length="115" mass="13194">MSSNGCGNKSPNGSTLQPSFCQKYFLCGSASPPLSLSWLPEIACTRFYVRDQRLFSCLPFSLLSVEEEGKRVLFFAMIKQKLTRDGFEKRGYEFVGLKMTLKEMDFKWSSQRICH</sequence>
<proteinExistence type="predicted"/>
<dbReference type="EMBL" id="BPLQ01005716">
    <property type="protein sequence ID" value="GIY16641.1"/>
    <property type="molecule type" value="Genomic_DNA"/>
</dbReference>
<dbReference type="Proteomes" id="UP001054837">
    <property type="component" value="Unassembled WGS sequence"/>
</dbReference>
<gene>
    <name evidence="1" type="ORF">CDAR_599221</name>
</gene>
<protein>
    <submittedName>
        <fullName evidence="1">Uncharacterized protein</fullName>
    </submittedName>
</protein>
<comment type="caution">
    <text evidence="1">The sequence shown here is derived from an EMBL/GenBank/DDBJ whole genome shotgun (WGS) entry which is preliminary data.</text>
</comment>
<name>A0AAV4R7L7_9ARAC</name>
<evidence type="ECO:0000313" key="1">
    <source>
        <dbReference type="EMBL" id="GIY16641.1"/>
    </source>
</evidence>
<keyword evidence="2" id="KW-1185">Reference proteome</keyword>
<dbReference type="AlphaFoldDB" id="A0AAV4R7L7"/>